<comment type="catalytic activity">
    <reaction evidence="10 11">
        <text>7-carboxy-7-carbaguanine + NH4(+) + 2 ATP = 7-cyano-7-carbaguanine + 2 AMP + 2 diphosphate + 2 H(+)</text>
        <dbReference type="Rhea" id="RHEA:27982"/>
        <dbReference type="ChEBI" id="CHEBI:15378"/>
        <dbReference type="ChEBI" id="CHEBI:28938"/>
        <dbReference type="ChEBI" id="CHEBI:30616"/>
        <dbReference type="ChEBI" id="CHEBI:33019"/>
        <dbReference type="ChEBI" id="CHEBI:45075"/>
        <dbReference type="ChEBI" id="CHEBI:61036"/>
        <dbReference type="ChEBI" id="CHEBI:456215"/>
        <dbReference type="EC" id="6.3.4.20"/>
    </reaction>
</comment>
<keyword evidence="7 11" id="KW-0067">ATP-binding</keyword>
<keyword evidence="4 11" id="KW-0547">Nucleotide-binding</keyword>
<feature type="binding site" evidence="11">
    <location>
        <position position="201"/>
    </location>
    <ligand>
        <name>Zn(2+)</name>
        <dbReference type="ChEBI" id="CHEBI:29105"/>
    </ligand>
</feature>
<feature type="binding site" evidence="11">
    <location>
        <position position="198"/>
    </location>
    <ligand>
        <name>Zn(2+)</name>
        <dbReference type="ChEBI" id="CHEBI:29105"/>
    </ligand>
</feature>
<evidence type="ECO:0000256" key="4">
    <source>
        <dbReference type="ARBA" id="ARBA00022741"/>
    </source>
</evidence>
<dbReference type="InterPro" id="IPR018317">
    <property type="entry name" value="QueC"/>
</dbReference>
<dbReference type="Pfam" id="PF06508">
    <property type="entry name" value="QueC"/>
    <property type="match status" value="1"/>
</dbReference>
<dbReference type="InterPro" id="IPR014729">
    <property type="entry name" value="Rossmann-like_a/b/a_fold"/>
</dbReference>
<dbReference type="AlphaFoldDB" id="A0A831SQ42"/>
<dbReference type="NCBIfam" id="TIGR00364">
    <property type="entry name" value="7-cyano-7-deazaguanine synthase QueC"/>
    <property type="match status" value="1"/>
</dbReference>
<keyword evidence="3 11" id="KW-0479">Metal-binding</keyword>
<keyword evidence="6 11" id="KW-0862">Zinc</keyword>
<comment type="cofactor">
    <cofactor evidence="11">
        <name>Zn(2+)</name>
        <dbReference type="ChEBI" id="CHEBI:29105"/>
    </cofactor>
    <text evidence="11">Binds 1 zinc ion per subunit.</text>
</comment>
<proteinExistence type="inferred from homology"/>
<dbReference type="Gene3D" id="3.40.50.620">
    <property type="entry name" value="HUPs"/>
    <property type="match status" value="1"/>
</dbReference>
<evidence type="ECO:0000256" key="2">
    <source>
        <dbReference type="ARBA" id="ARBA00022598"/>
    </source>
</evidence>
<dbReference type="SUPFAM" id="SSF52402">
    <property type="entry name" value="Adenine nucleotide alpha hydrolases-like"/>
    <property type="match status" value="1"/>
</dbReference>
<feature type="binding site" evidence="11">
    <location>
        <position position="187"/>
    </location>
    <ligand>
        <name>Zn(2+)</name>
        <dbReference type="ChEBI" id="CHEBI:29105"/>
    </ligand>
</feature>
<protein>
    <recommendedName>
        <fullName evidence="9 11">7-cyano-7-deazaguanine synthase</fullName>
        <ecNumber evidence="9 11">6.3.4.20</ecNumber>
    </recommendedName>
    <alternativeName>
        <fullName evidence="11">7-cyano-7-carbaguanine synthase</fullName>
    </alternativeName>
    <alternativeName>
        <fullName evidence="11">PreQ(0) synthase</fullName>
    </alternativeName>
    <alternativeName>
        <fullName evidence="11">Queuosine biosynthesis protein QueC</fullName>
    </alternativeName>
</protein>
<dbReference type="EMBL" id="DSBW01000085">
    <property type="protein sequence ID" value="HED30824.1"/>
    <property type="molecule type" value="Genomic_DNA"/>
</dbReference>
<dbReference type="GO" id="GO:0005524">
    <property type="term" value="F:ATP binding"/>
    <property type="evidence" value="ECO:0007669"/>
    <property type="project" value="UniProtKB-UniRule"/>
</dbReference>
<organism evidence="12">
    <name type="scientific">Prosthecochloris aestuarii</name>
    <dbReference type="NCBI Taxonomy" id="1102"/>
    <lineage>
        <taxon>Bacteria</taxon>
        <taxon>Pseudomonadati</taxon>
        <taxon>Chlorobiota</taxon>
        <taxon>Chlorobiia</taxon>
        <taxon>Chlorobiales</taxon>
        <taxon>Chlorobiaceae</taxon>
        <taxon>Prosthecochloris</taxon>
    </lineage>
</organism>
<feature type="binding site" evidence="11">
    <location>
        <begin position="7"/>
        <end position="17"/>
    </location>
    <ligand>
        <name>ATP</name>
        <dbReference type="ChEBI" id="CHEBI:30616"/>
    </ligand>
</feature>
<dbReference type="UniPathway" id="UPA00391"/>
<evidence type="ECO:0000256" key="9">
    <source>
        <dbReference type="ARBA" id="ARBA00039149"/>
    </source>
</evidence>
<gene>
    <name evidence="11 12" type="primary">queC</name>
    <name evidence="12" type="ORF">ENN50_03890</name>
</gene>
<evidence type="ECO:0000313" key="12">
    <source>
        <dbReference type="EMBL" id="HED30824.1"/>
    </source>
</evidence>
<sequence>MKAVVLLSGGMDSLVALAEARARGYTLAALHVNYGQRTVVRELEAFRRICSRYSIEERLEVNADYLSAIGGSSLTDTSIPVDNADLTASGIPTSYVPFRNGSFLSMAAGWAEVTGAKKIYIGAVEEDSSGYPDCRKVFYDAFNRVIDLGTRPETSITIETPLISMQKADIVQRGIELDVPFGLSWSCYKNQGPACGVCDSCARRLRAFGIAGIEDPIEYEQRPRYT</sequence>
<evidence type="ECO:0000256" key="8">
    <source>
        <dbReference type="ARBA" id="ARBA00037993"/>
    </source>
</evidence>
<dbReference type="HAMAP" id="MF_01633">
    <property type="entry name" value="QueC"/>
    <property type="match status" value="1"/>
</dbReference>
<evidence type="ECO:0000256" key="3">
    <source>
        <dbReference type="ARBA" id="ARBA00022723"/>
    </source>
</evidence>
<accession>A0A831SQ42</accession>
<comment type="pathway">
    <text evidence="1 11">Purine metabolism; 7-cyano-7-deazaguanine biosynthesis.</text>
</comment>
<comment type="similarity">
    <text evidence="8 11">Belongs to the QueC family.</text>
</comment>
<evidence type="ECO:0000256" key="11">
    <source>
        <dbReference type="HAMAP-Rule" id="MF_01633"/>
    </source>
</evidence>
<evidence type="ECO:0000256" key="1">
    <source>
        <dbReference type="ARBA" id="ARBA00005061"/>
    </source>
</evidence>
<dbReference type="PANTHER" id="PTHR42914:SF1">
    <property type="entry name" value="7-CYANO-7-DEAZAGUANINE SYNTHASE"/>
    <property type="match status" value="1"/>
</dbReference>
<dbReference type="EC" id="6.3.4.20" evidence="9 11"/>
<dbReference type="GO" id="GO:0008270">
    <property type="term" value="F:zinc ion binding"/>
    <property type="evidence" value="ECO:0007669"/>
    <property type="project" value="UniProtKB-UniRule"/>
</dbReference>
<evidence type="ECO:0000256" key="10">
    <source>
        <dbReference type="ARBA" id="ARBA00047890"/>
    </source>
</evidence>
<comment type="caution">
    <text evidence="12">The sequence shown here is derived from an EMBL/GenBank/DDBJ whole genome shotgun (WGS) entry which is preliminary data.</text>
</comment>
<evidence type="ECO:0000256" key="7">
    <source>
        <dbReference type="ARBA" id="ARBA00022840"/>
    </source>
</evidence>
<evidence type="ECO:0000256" key="6">
    <source>
        <dbReference type="ARBA" id="ARBA00022833"/>
    </source>
</evidence>
<keyword evidence="2 11" id="KW-0436">Ligase</keyword>
<dbReference type="Proteomes" id="UP000886335">
    <property type="component" value="Unassembled WGS sequence"/>
</dbReference>
<dbReference type="CDD" id="cd01995">
    <property type="entry name" value="QueC-like"/>
    <property type="match status" value="1"/>
</dbReference>
<dbReference type="PANTHER" id="PTHR42914">
    <property type="entry name" value="7-CYANO-7-DEAZAGUANINE SYNTHASE"/>
    <property type="match status" value="1"/>
</dbReference>
<name>A0A831SQ42_PROAE</name>
<feature type="binding site" evidence="11">
    <location>
        <position position="195"/>
    </location>
    <ligand>
        <name>Zn(2+)</name>
        <dbReference type="ChEBI" id="CHEBI:29105"/>
    </ligand>
</feature>
<dbReference type="GO" id="GO:0008616">
    <property type="term" value="P:tRNA queuosine(34) biosynthetic process"/>
    <property type="evidence" value="ECO:0007669"/>
    <property type="project" value="UniProtKB-UniRule"/>
</dbReference>
<dbReference type="GO" id="GO:0016879">
    <property type="term" value="F:ligase activity, forming carbon-nitrogen bonds"/>
    <property type="evidence" value="ECO:0007669"/>
    <property type="project" value="UniProtKB-UniRule"/>
</dbReference>
<reference evidence="12" key="1">
    <citation type="journal article" date="2020" name="mSystems">
        <title>Genome- and Community-Level Interaction Insights into Carbon Utilization and Element Cycling Functions of Hydrothermarchaeota in Hydrothermal Sediment.</title>
        <authorList>
            <person name="Zhou Z."/>
            <person name="Liu Y."/>
            <person name="Xu W."/>
            <person name="Pan J."/>
            <person name="Luo Z.H."/>
            <person name="Li M."/>
        </authorList>
    </citation>
    <scope>NUCLEOTIDE SEQUENCE [LARGE SCALE GENOMIC DNA]</scope>
    <source>
        <strain evidence="12">SpSt-1181</strain>
    </source>
</reference>
<evidence type="ECO:0000256" key="5">
    <source>
        <dbReference type="ARBA" id="ARBA00022785"/>
    </source>
</evidence>
<keyword evidence="5 11" id="KW-0671">Queuosine biosynthesis</keyword>
<comment type="function">
    <text evidence="11">Catalyzes the ATP-dependent conversion of 7-carboxy-7-deazaguanine (CDG) to 7-cyano-7-deazaguanine (preQ(0)).</text>
</comment>
<dbReference type="PIRSF" id="PIRSF006293">
    <property type="entry name" value="ExsB"/>
    <property type="match status" value="1"/>
</dbReference>